<sequence>MNKGMSGDPSKILAVQGVGWVKRKALSMGTVTTIMRHFKDEQGVERIRVDSTLASHPVSTEERILDWTERSREDPLAGPVVARMRRVAPSELEFDFLKTGWTADTLEHGLIHLNVEPGPGNKNRWSVNQTYGIQEINGERRYVAHSKITTPSGEGHEILLVYDYLGPLEA</sequence>
<evidence type="ECO:0000313" key="1">
    <source>
        <dbReference type="EMBL" id="KAJ7627314.1"/>
    </source>
</evidence>
<protein>
    <submittedName>
        <fullName evidence="1">Uncharacterized protein</fullName>
    </submittedName>
</protein>
<keyword evidence="2" id="KW-1185">Reference proteome</keyword>
<accession>A0AAD7BQ21</accession>
<gene>
    <name evidence="1" type="ORF">FB45DRAFT_835538</name>
</gene>
<organism evidence="1 2">
    <name type="scientific">Roridomyces roridus</name>
    <dbReference type="NCBI Taxonomy" id="1738132"/>
    <lineage>
        <taxon>Eukaryota</taxon>
        <taxon>Fungi</taxon>
        <taxon>Dikarya</taxon>
        <taxon>Basidiomycota</taxon>
        <taxon>Agaricomycotina</taxon>
        <taxon>Agaricomycetes</taxon>
        <taxon>Agaricomycetidae</taxon>
        <taxon>Agaricales</taxon>
        <taxon>Marasmiineae</taxon>
        <taxon>Mycenaceae</taxon>
        <taxon>Roridomyces</taxon>
    </lineage>
</organism>
<dbReference type="AlphaFoldDB" id="A0AAD7BQ21"/>
<dbReference type="PANTHER" id="PTHR38115:SF1">
    <property type="entry name" value="LIPOCALIN-LIKE DOMAIN-CONTAINING PROTEIN"/>
    <property type="match status" value="1"/>
</dbReference>
<proteinExistence type="predicted"/>
<dbReference type="InterPro" id="IPR053037">
    <property type="entry name" value="Pericyclase_pydY-like"/>
</dbReference>
<name>A0AAD7BQ21_9AGAR</name>
<dbReference type="PANTHER" id="PTHR38115">
    <property type="entry name" value="LIPOCALIN-LIKE DOMAIN-CONTAINING PROTEIN"/>
    <property type="match status" value="1"/>
</dbReference>
<dbReference type="EMBL" id="JARKIF010000011">
    <property type="protein sequence ID" value="KAJ7627314.1"/>
    <property type="molecule type" value="Genomic_DNA"/>
</dbReference>
<dbReference type="Proteomes" id="UP001221142">
    <property type="component" value="Unassembled WGS sequence"/>
</dbReference>
<comment type="caution">
    <text evidence="1">The sequence shown here is derived from an EMBL/GenBank/DDBJ whole genome shotgun (WGS) entry which is preliminary data.</text>
</comment>
<reference evidence="1" key="1">
    <citation type="submission" date="2023-03" db="EMBL/GenBank/DDBJ databases">
        <title>Massive genome expansion in bonnet fungi (Mycena s.s.) driven by repeated elements and novel gene families across ecological guilds.</title>
        <authorList>
            <consortium name="Lawrence Berkeley National Laboratory"/>
            <person name="Harder C.B."/>
            <person name="Miyauchi S."/>
            <person name="Viragh M."/>
            <person name="Kuo A."/>
            <person name="Thoen E."/>
            <person name="Andreopoulos B."/>
            <person name="Lu D."/>
            <person name="Skrede I."/>
            <person name="Drula E."/>
            <person name="Henrissat B."/>
            <person name="Morin E."/>
            <person name="Kohler A."/>
            <person name="Barry K."/>
            <person name="LaButti K."/>
            <person name="Morin E."/>
            <person name="Salamov A."/>
            <person name="Lipzen A."/>
            <person name="Mereny Z."/>
            <person name="Hegedus B."/>
            <person name="Baldrian P."/>
            <person name="Stursova M."/>
            <person name="Weitz H."/>
            <person name="Taylor A."/>
            <person name="Grigoriev I.V."/>
            <person name="Nagy L.G."/>
            <person name="Martin F."/>
            <person name="Kauserud H."/>
        </authorList>
    </citation>
    <scope>NUCLEOTIDE SEQUENCE</scope>
    <source>
        <strain evidence="1">9284</strain>
    </source>
</reference>
<evidence type="ECO:0000313" key="2">
    <source>
        <dbReference type="Proteomes" id="UP001221142"/>
    </source>
</evidence>